<dbReference type="PROSITE" id="PS50109">
    <property type="entry name" value="HIS_KIN"/>
    <property type="match status" value="1"/>
</dbReference>
<dbReference type="KEGG" id="dat:HRM2_02610"/>
<dbReference type="CDD" id="cd00156">
    <property type="entry name" value="REC"/>
    <property type="match status" value="1"/>
</dbReference>
<evidence type="ECO:0000256" key="3">
    <source>
        <dbReference type="ARBA" id="ARBA00022553"/>
    </source>
</evidence>
<keyword evidence="8" id="KW-0902">Two-component regulatory system</keyword>
<dbReference type="SUPFAM" id="SSF55874">
    <property type="entry name" value="ATPase domain of HSP90 chaperone/DNA topoisomerase II/histidine kinase"/>
    <property type="match status" value="1"/>
</dbReference>
<evidence type="ECO:0000256" key="9">
    <source>
        <dbReference type="PROSITE-ProRule" id="PRU00169"/>
    </source>
</evidence>
<dbReference type="EC" id="2.7.13.3" evidence="2"/>
<reference evidence="12 13" key="1">
    <citation type="journal article" date="2009" name="Environ. Microbiol.">
        <title>Genome sequence of Desulfobacterium autotrophicum HRM2, a marine sulfate reducer oxidizing organic carbon completely to carbon dioxide.</title>
        <authorList>
            <person name="Strittmatter A.W."/>
            <person name="Liesegang H."/>
            <person name="Rabus R."/>
            <person name="Decker I."/>
            <person name="Amann J."/>
            <person name="Andres S."/>
            <person name="Henne A."/>
            <person name="Fricke W.F."/>
            <person name="Martinez-Arias R."/>
            <person name="Bartels D."/>
            <person name="Goesmann A."/>
            <person name="Krause L."/>
            <person name="Puehler A."/>
            <person name="Klenk H.P."/>
            <person name="Richter M."/>
            <person name="Schuler M."/>
            <person name="Gloeckner F.O."/>
            <person name="Meyerdierks A."/>
            <person name="Gottschalk G."/>
            <person name="Amann R."/>
        </authorList>
    </citation>
    <scope>NUCLEOTIDE SEQUENCE [LARGE SCALE GENOMIC DNA]</scope>
    <source>
        <strain evidence="13">ATCC 43914 / DSM 3382 / HRM2</strain>
    </source>
</reference>
<keyword evidence="5" id="KW-0547">Nucleotide-binding</keyword>
<organism evidence="12 13">
    <name type="scientific">Desulforapulum autotrophicum (strain ATCC 43914 / DSM 3382 / VKM B-1955 / HRM2)</name>
    <name type="common">Desulfobacterium autotrophicum</name>
    <dbReference type="NCBI Taxonomy" id="177437"/>
    <lineage>
        <taxon>Bacteria</taxon>
        <taxon>Pseudomonadati</taxon>
        <taxon>Thermodesulfobacteriota</taxon>
        <taxon>Desulfobacteria</taxon>
        <taxon>Desulfobacterales</taxon>
        <taxon>Desulfobacteraceae</taxon>
        <taxon>Desulforapulum</taxon>
    </lineage>
</organism>
<evidence type="ECO:0000256" key="1">
    <source>
        <dbReference type="ARBA" id="ARBA00000085"/>
    </source>
</evidence>
<dbReference type="InterPro" id="IPR011006">
    <property type="entry name" value="CheY-like_superfamily"/>
</dbReference>
<dbReference type="InterPro" id="IPR036890">
    <property type="entry name" value="HATPase_C_sf"/>
</dbReference>
<dbReference type="eggNOG" id="COG4191">
    <property type="taxonomic scope" value="Bacteria"/>
</dbReference>
<dbReference type="InterPro" id="IPR005467">
    <property type="entry name" value="His_kinase_dom"/>
</dbReference>
<keyword evidence="3 9" id="KW-0597">Phosphoprotein</keyword>
<feature type="modified residue" description="4-aspartylphosphate" evidence="9">
    <location>
        <position position="313"/>
    </location>
</feature>
<evidence type="ECO:0000259" key="10">
    <source>
        <dbReference type="PROSITE" id="PS50109"/>
    </source>
</evidence>
<dbReference type="Proteomes" id="UP000000442">
    <property type="component" value="Chromosome"/>
</dbReference>
<dbReference type="Gene3D" id="1.10.287.130">
    <property type="match status" value="1"/>
</dbReference>
<evidence type="ECO:0000313" key="13">
    <source>
        <dbReference type="Proteomes" id="UP000000442"/>
    </source>
</evidence>
<dbReference type="InterPro" id="IPR003594">
    <property type="entry name" value="HATPase_dom"/>
</dbReference>
<dbReference type="GO" id="GO:0005524">
    <property type="term" value="F:ATP binding"/>
    <property type="evidence" value="ECO:0007669"/>
    <property type="project" value="UniProtKB-KW"/>
</dbReference>
<keyword evidence="6 12" id="KW-0418">Kinase</keyword>
<dbReference type="SUPFAM" id="SSF47384">
    <property type="entry name" value="Homodimeric domain of signal transducing histidine kinase"/>
    <property type="match status" value="1"/>
</dbReference>
<name>C0QFI7_DESAH</name>
<dbReference type="PRINTS" id="PR00344">
    <property type="entry name" value="BCTRLSENSOR"/>
</dbReference>
<evidence type="ECO:0000256" key="6">
    <source>
        <dbReference type="ARBA" id="ARBA00022777"/>
    </source>
</evidence>
<dbReference type="CDD" id="cd00082">
    <property type="entry name" value="HisKA"/>
    <property type="match status" value="1"/>
</dbReference>
<dbReference type="eggNOG" id="COG2204">
    <property type="taxonomic scope" value="Bacteria"/>
</dbReference>
<dbReference type="PANTHER" id="PTHR43065:SF46">
    <property type="entry name" value="C4-DICARBOXYLATE TRANSPORT SENSOR PROTEIN DCTB"/>
    <property type="match status" value="1"/>
</dbReference>
<evidence type="ECO:0000259" key="11">
    <source>
        <dbReference type="PROSITE" id="PS50110"/>
    </source>
</evidence>
<dbReference type="PROSITE" id="PS50110">
    <property type="entry name" value="RESPONSE_REGULATORY"/>
    <property type="match status" value="1"/>
</dbReference>
<proteinExistence type="predicted"/>
<dbReference type="Gene3D" id="3.30.565.10">
    <property type="entry name" value="Histidine kinase-like ATPase, C-terminal domain"/>
    <property type="match status" value="1"/>
</dbReference>
<dbReference type="InterPro" id="IPR001789">
    <property type="entry name" value="Sig_transdc_resp-reg_receiver"/>
</dbReference>
<dbReference type="EMBL" id="CP001087">
    <property type="protein sequence ID" value="ACN13383.1"/>
    <property type="molecule type" value="Genomic_DNA"/>
</dbReference>
<dbReference type="Pfam" id="PF00072">
    <property type="entry name" value="Response_reg"/>
    <property type="match status" value="1"/>
</dbReference>
<dbReference type="RefSeq" id="WP_012662632.1">
    <property type="nucleotide sequence ID" value="NC_012108.1"/>
</dbReference>
<dbReference type="AlphaFoldDB" id="C0QFI7"/>
<feature type="domain" description="Response regulatory" evidence="11">
    <location>
        <begin position="263"/>
        <end position="378"/>
    </location>
</feature>
<dbReference type="SMART" id="SM00387">
    <property type="entry name" value="HATPase_c"/>
    <property type="match status" value="1"/>
</dbReference>
<keyword evidence="4" id="KW-0808">Transferase</keyword>
<accession>C0QFI7</accession>
<dbReference type="Pfam" id="PF02518">
    <property type="entry name" value="HATPase_c"/>
    <property type="match status" value="1"/>
</dbReference>
<dbReference type="PANTHER" id="PTHR43065">
    <property type="entry name" value="SENSOR HISTIDINE KINASE"/>
    <property type="match status" value="1"/>
</dbReference>
<dbReference type="InterPro" id="IPR004358">
    <property type="entry name" value="Sig_transdc_His_kin-like_C"/>
</dbReference>
<evidence type="ECO:0000256" key="5">
    <source>
        <dbReference type="ARBA" id="ARBA00022741"/>
    </source>
</evidence>
<evidence type="ECO:0000313" key="12">
    <source>
        <dbReference type="EMBL" id="ACN13383.1"/>
    </source>
</evidence>
<protein>
    <recommendedName>
        <fullName evidence="2">histidine kinase</fullName>
        <ecNumber evidence="2">2.7.13.3</ecNumber>
    </recommendedName>
</protein>
<dbReference type="OrthoDB" id="9813024at2"/>
<keyword evidence="7" id="KW-0067">ATP-binding</keyword>
<evidence type="ECO:0000256" key="7">
    <source>
        <dbReference type="ARBA" id="ARBA00022840"/>
    </source>
</evidence>
<evidence type="ECO:0000256" key="4">
    <source>
        <dbReference type="ARBA" id="ARBA00022679"/>
    </source>
</evidence>
<sequence>MTMRRMKEGEIVEITTLTEGIAHEFNNLLMAIQGRASLVIKDLQPSHPFYDHLSQILQTVHKGTVFTSQLIGYARAGKYQVAPTDLNALVLSCFKKLSLSDRKIHGQTNLDGTKLFCNVDKRQMRLVLMNVLENAVAAMPNGGELTVSTVSESILENPAQRHDLIPGQFVRITITDTGVGMDESTLHKVFDPFFTTETRKDAHGRGLGLAACHGIILNHKGAIDVWSTKYEGTSFTILLPQFEGPENFDLEEGIRDLPMGFETILFVDDDELILEMGRHMLEDLGYRVITSNSGANAIEIYTSGEDFDLVVLDMIMDDMDGPETFRRLQAIDPDVKVLISTGHTIGTPAESMLASGCRGFILKPFTMAAFSRKLREILDPG</sequence>
<dbReference type="HOGENOM" id="CLU_000445_114_51_7"/>
<dbReference type="GO" id="GO:0000155">
    <property type="term" value="F:phosphorelay sensor kinase activity"/>
    <property type="evidence" value="ECO:0007669"/>
    <property type="project" value="InterPro"/>
</dbReference>
<dbReference type="STRING" id="177437.HRM2_02610"/>
<keyword evidence="13" id="KW-1185">Reference proteome</keyword>
<dbReference type="InterPro" id="IPR003661">
    <property type="entry name" value="HisK_dim/P_dom"/>
</dbReference>
<dbReference type="Gene3D" id="3.40.50.2300">
    <property type="match status" value="1"/>
</dbReference>
<evidence type="ECO:0000256" key="2">
    <source>
        <dbReference type="ARBA" id="ARBA00012438"/>
    </source>
</evidence>
<feature type="domain" description="Histidine kinase" evidence="10">
    <location>
        <begin position="20"/>
        <end position="243"/>
    </location>
</feature>
<dbReference type="SUPFAM" id="SSF52172">
    <property type="entry name" value="CheY-like"/>
    <property type="match status" value="1"/>
</dbReference>
<dbReference type="InterPro" id="IPR036097">
    <property type="entry name" value="HisK_dim/P_sf"/>
</dbReference>
<evidence type="ECO:0000256" key="8">
    <source>
        <dbReference type="ARBA" id="ARBA00023012"/>
    </source>
</evidence>
<dbReference type="SMART" id="SM00448">
    <property type="entry name" value="REC"/>
    <property type="match status" value="1"/>
</dbReference>
<gene>
    <name evidence="12" type="ordered locus">HRM2_02610</name>
</gene>
<comment type="catalytic activity">
    <reaction evidence="1">
        <text>ATP + protein L-histidine = ADP + protein N-phospho-L-histidine.</text>
        <dbReference type="EC" id="2.7.13.3"/>
    </reaction>
</comment>